<keyword evidence="5" id="KW-1185">Reference proteome</keyword>
<dbReference type="InterPro" id="IPR050405">
    <property type="entry name" value="Intermediate_filament"/>
</dbReference>
<dbReference type="PROSITE" id="PS51842">
    <property type="entry name" value="IF_ROD_2"/>
    <property type="match status" value="1"/>
</dbReference>
<accession>A0ABQ9TJK0</accession>
<dbReference type="Proteomes" id="UP001266305">
    <property type="component" value="Unassembled WGS sequence"/>
</dbReference>
<evidence type="ECO:0000313" key="5">
    <source>
        <dbReference type="Proteomes" id="UP001266305"/>
    </source>
</evidence>
<dbReference type="Pfam" id="PF00038">
    <property type="entry name" value="Filament"/>
    <property type="match status" value="1"/>
</dbReference>
<organism evidence="4 5">
    <name type="scientific">Saguinus oedipus</name>
    <name type="common">Cotton-top tamarin</name>
    <name type="synonym">Oedipomidas oedipus</name>
    <dbReference type="NCBI Taxonomy" id="9490"/>
    <lineage>
        <taxon>Eukaryota</taxon>
        <taxon>Metazoa</taxon>
        <taxon>Chordata</taxon>
        <taxon>Craniata</taxon>
        <taxon>Vertebrata</taxon>
        <taxon>Euteleostomi</taxon>
        <taxon>Mammalia</taxon>
        <taxon>Eutheria</taxon>
        <taxon>Euarchontoglires</taxon>
        <taxon>Primates</taxon>
        <taxon>Haplorrhini</taxon>
        <taxon>Platyrrhini</taxon>
        <taxon>Cebidae</taxon>
        <taxon>Callitrichinae</taxon>
        <taxon>Saguinus</taxon>
    </lineage>
</organism>
<gene>
    <name evidence="4" type="ORF">P7K49_037798</name>
</gene>
<proteinExistence type="predicted"/>
<protein>
    <recommendedName>
        <fullName evidence="3">IF rod domain-containing protein</fullName>
    </recommendedName>
</protein>
<dbReference type="PANTHER" id="PTHR45652:SF18">
    <property type="entry name" value="ALPHA-INTERNEXIN"/>
    <property type="match status" value="1"/>
</dbReference>
<sequence length="170" mass="18391">MGGKTCGPELGKPHARLGALRVLLSSYRKVSRDGSRLSARLSGAGGFRSQSLSRCNVASSTACSSASSHGLSLAYCRLPASNGLDVSQAAAHTNEEQQLQGLNDRFTVFTEKVQQLKTQNLELEAKLSALRQRQAETSCVIELFKRELRTQLEEASPACAQALPERDWLA</sequence>
<evidence type="ECO:0000256" key="1">
    <source>
        <dbReference type="ARBA" id="ARBA00022754"/>
    </source>
</evidence>
<reference evidence="4 5" key="1">
    <citation type="submission" date="2023-05" db="EMBL/GenBank/DDBJ databases">
        <title>B98-5 Cell Line De Novo Hybrid Assembly: An Optical Mapping Approach.</title>
        <authorList>
            <person name="Kananen K."/>
            <person name="Auerbach J.A."/>
            <person name="Kautto E."/>
            <person name="Blachly J.S."/>
        </authorList>
    </citation>
    <scope>NUCLEOTIDE SEQUENCE [LARGE SCALE GENOMIC DNA]</scope>
    <source>
        <strain evidence="4">B95-8</strain>
        <tissue evidence="4">Cell line</tissue>
    </source>
</reference>
<comment type="caution">
    <text evidence="4">The sequence shown here is derived from an EMBL/GenBank/DDBJ whole genome shotgun (WGS) entry which is preliminary data.</text>
</comment>
<feature type="domain" description="IF rod" evidence="3">
    <location>
        <begin position="95"/>
        <end position="170"/>
    </location>
</feature>
<keyword evidence="2" id="KW-0175">Coiled coil</keyword>
<dbReference type="EMBL" id="JASSZA010000022">
    <property type="protein sequence ID" value="KAK2084765.1"/>
    <property type="molecule type" value="Genomic_DNA"/>
</dbReference>
<evidence type="ECO:0000256" key="2">
    <source>
        <dbReference type="ARBA" id="ARBA00023054"/>
    </source>
</evidence>
<dbReference type="InterPro" id="IPR039008">
    <property type="entry name" value="IF_rod_dom"/>
</dbReference>
<evidence type="ECO:0000313" key="4">
    <source>
        <dbReference type="EMBL" id="KAK2084765.1"/>
    </source>
</evidence>
<keyword evidence="1" id="KW-0403">Intermediate filament</keyword>
<dbReference type="PANTHER" id="PTHR45652">
    <property type="entry name" value="GLIAL FIBRILLARY ACIDIC PROTEIN"/>
    <property type="match status" value="1"/>
</dbReference>
<name>A0ABQ9TJK0_SAGOE</name>
<evidence type="ECO:0000259" key="3">
    <source>
        <dbReference type="PROSITE" id="PS51842"/>
    </source>
</evidence>
<dbReference type="SUPFAM" id="SSF64593">
    <property type="entry name" value="Intermediate filament protein, coiled coil region"/>
    <property type="match status" value="1"/>
</dbReference>